<evidence type="ECO:0000313" key="17">
    <source>
        <dbReference type="Ensembl" id="ENSPMRP00000023109.1"/>
    </source>
</evidence>
<dbReference type="FunFam" id="3.40.50.10140:FF:000001">
    <property type="entry name" value="Toll-like receptor 2"/>
    <property type="match status" value="1"/>
</dbReference>
<feature type="compositionally biased region" description="Low complexity" evidence="14">
    <location>
        <begin position="189"/>
        <end position="201"/>
    </location>
</feature>
<dbReference type="GeneTree" id="ENSGT00940000166466"/>
<dbReference type="GO" id="GO:0005886">
    <property type="term" value="C:plasma membrane"/>
    <property type="evidence" value="ECO:0007669"/>
    <property type="project" value="TreeGrafter"/>
</dbReference>
<evidence type="ECO:0000256" key="11">
    <source>
        <dbReference type="ARBA" id="ARBA00023170"/>
    </source>
</evidence>
<reference evidence="17" key="2">
    <citation type="submission" date="2025-08" db="UniProtKB">
        <authorList>
            <consortium name="Ensembl"/>
        </authorList>
    </citation>
    <scope>IDENTIFICATION</scope>
</reference>
<dbReference type="PANTHER" id="PTHR24365:SF553">
    <property type="entry name" value="TOLL-LIKE RECEPTOR 12"/>
    <property type="match status" value="1"/>
</dbReference>
<dbReference type="GO" id="GO:0002224">
    <property type="term" value="P:toll-like receptor signaling pathway"/>
    <property type="evidence" value="ECO:0007669"/>
    <property type="project" value="TreeGrafter"/>
</dbReference>
<reference evidence="17" key="3">
    <citation type="submission" date="2025-09" db="UniProtKB">
        <authorList>
            <consortium name="Ensembl"/>
        </authorList>
    </citation>
    <scope>IDENTIFICATION</scope>
</reference>
<dbReference type="PROSITE" id="PS50104">
    <property type="entry name" value="TIR"/>
    <property type="match status" value="1"/>
</dbReference>
<evidence type="ECO:0000256" key="7">
    <source>
        <dbReference type="ARBA" id="ARBA00022737"/>
    </source>
</evidence>
<dbReference type="Gene3D" id="3.80.10.10">
    <property type="entry name" value="Ribonuclease Inhibitor"/>
    <property type="match status" value="4"/>
</dbReference>
<dbReference type="InterPro" id="IPR032675">
    <property type="entry name" value="LRR_dom_sf"/>
</dbReference>
<dbReference type="Gene3D" id="3.40.50.10140">
    <property type="entry name" value="Toll/interleukin-1 receptor homology (TIR) domain"/>
    <property type="match status" value="1"/>
</dbReference>
<evidence type="ECO:0000256" key="9">
    <source>
        <dbReference type="ARBA" id="ARBA00022989"/>
    </source>
</evidence>
<dbReference type="Pfam" id="PF13855">
    <property type="entry name" value="LRR_8"/>
    <property type="match status" value="1"/>
</dbReference>
<keyword evidence="18" id="KW-1185">Reference proteome</keyword>
<keyword evidence="10 15" id="KW-0472">Membrane</keyword>
<evidence type="ECO:0000256" key="8">
    <source>
        <dbReference type="ARBA" id="ARBA00022859"/>
    </source>
</evidence>
<keyword evidence="3" id="KW-0399">Innate immunity</keyword>
<keyword evidence="9 15" id="KW-1133">Transmembrane helix</keyword>
<dbReference type="PROSITE" id="PS51450">
    <property type="entry name" value="LRR"/>
    <property type="match status" value="1"/>
</dbReference>
<dbReference type="GO" id="GO:0038023">
    <property type="term" value="F:signaling receptor activity"/>
    <property type="evidence" value="ECO:0007669"/>
    <property type="project" value="TreeGrafter"/>
</dbReference>
<proteinExistence type="inferred from homology"/>
<keyword evidence="11" id="KW-0675">Receptor</keyword>
<evidence type="ECO:0000256" key="5">
    <source>
        <dbReference type="ARBA" id="ARBA00022692"/>
    </source>
</evidence>
<dbReference type="Pfam" id="PF01582">
    <property type="entry name" value="TIR"/>
    <property type="match status" value="1"/>
</dbReference>
<evidence type="ECO:0000313" key="18">
    <source>
        <dbReference type="Proteomes" id="UP000472272"/>
    </source>
</evidence>
<keyword evidence="6" id="KW-0732">Signal</keyword>
<keyword evidence="7" id="KW-0677">Repeat</keyword>
<comment type="subcellular location">
    <subcellularLocation>
        <location evidence="1">Membrane</location>
        <topology evidence="1">Single-pass type I membrane protein</topology>
    </subcellularLocation>
</comment>
<keyword evidence="4" id="KW-0433">Leucine-rich repeat</keyword>
<dbReference type="AlphaFoldDB" id="A0A670JHM0"/>
<feature type="domain" description="TIR" evidence="16">
    <location>
        <begin position="745"/>
        <end position="888"/>
    </location>
</feature>
<dbReference type="SMART" id="SM00369">
    <property type="entry name" value="LRR_TYP"/>
    <property type="match status" value="5"/>
</dbReference>
<sequence length="900" mass="103614">YIFHTLVNKKESAPSTETLYSNLGRDALGTIWYLKLLPIWYLKLSPGHTLHWLSLCLSGDIKVLEAQTFQAFPELHYLRLMIKKDVAISPRAFIDLNKLQYLFIVFQNLQSCSKLIDICETFFPMPSLQTLVLSDVSPTGGDITLSHQLQLLSVSRCSLKHVLELLHFFLSLKSSPRGSVKQLMPDSFSSSLSQKQHPSSLAPAVPTSWSQKEGKSPEGQNRCFLQNLRWSFSPMTLGEILILALEIEKLDSLSLENTNPRFKSQTFPVCDLASRFSLRSLSLSQIFFKTFDAVKYDACRSLEKLALVRNQLEYVDSLILYKMPQLQLLDLSLNNLHWGLCPPVYKRMNFTSKLQIMNFSGNNVSNLQAYAFSCLPYLQELLLYASNIKRIDSMAFSGLHQLKVLNLEDNYIIHLTNHSFSSLSTLAFLNLRHNPIEVLTTYFSQGLNMLRELQFGFINYGDLDVGFSIPGLESLELLSKSRIRFRRQSMEMFSTLEKLTLKCNQLEVDSCKSPSFPKVKELHLSGFIFSCNTSRPFFHDFPLLEKLHHSVIVQGSYRGHFNFSHLSNLRVLVVFNLADAIKDIPKADAQYLFQNLTHLEVLHLMESGLEYVSPVLFRDMKSLQLLVLQSELILTLDASFQDQMGQLRYFYLNTGNFGCYCSNAWFVSWAPGKKDLFVSIVHPLRCQQLTTIDFILFMATSSLILFLMSFLLIHVTCGSELFFLIYILRGWWHRLCGEIGKGKRFEYDAFVSYCRQDQNWVLQNLVPNLERNGPPFLKLCLHSRNFVVGKAIVDNIMDNLYRSRKVICVISPHSLCNHWCSLELSLATYRLLAEPDDTLILVFLERRSRYQLSSYHRLAKLVKKKTYIDWPEKPTAQLVFWDRLRKSLKHEHLVISPGLV</sequence>
<dbReference type="PANTHER" id="PTHR24365">
    <property type="entry name" value="TOLL-LIKE RECEPTOR"/>
    <property type="match status" value="1"/>
</dbReference>
<dbReference type="InterPro" id="IPR003591">
    <property type="entry name" value="Leu-rich_rpt_typical-subtyp"/>
</dbReference>
<dbReference type="InterPro" id="IPR035897">
    <property type="entry name" value="Toll_tir_struct_dom_sf"/>
</dbReference>
<dbReference type="SMART" id="SM00255">
    <property type="entry name" value="TIR"/>
    <property type="match status" value="1"/>
</dbReference>
<evidence type="ECO:0000256" key="12">
    <source>
        <dbReference type="ARBA" id="ARBA00023180"/>
    </source>
</evidence>
<evidence type="ECO:0000256" key="1">
    <source>
        <dbReference type="ARBA" id="ARBA00004479"/>
    </source>
</evidence>
<comment type="similarity">
    <text evidence="2">Belongs to the Toll-like receptor family.</text>
</comment>
<evidence type="ECO:0000256" key="15">
    <source>
        <dbReference type="SAM" id="Phobius"/>
    </source>
</evidence>
<protein>
    <recommendedName>
        <fullName evidence="16">TIR domain-containing protein</fullName>
    </recommendedName>
</protein>
<accession>A0A670JHM0</accession>
<evidence type="ECO:0000256" key="3">
    <source>
        <dbReference type="ARBA" id="ARBA00022588"/>
    </source>
</evidence>
<evidence type="ECO:0000256" key="14">
    <source>
        <dbReference type="SAM" id="MobiDB-lite"/>
    </source>
</evidence>
<keyword evidence="13" id="KW-0395">Inflammatory response</keyword>
<reference evidence="17 18" key="1">
    <citation type="journal article" date="2019" name="Proc. Natl. Acad. Sci. U.S.A.">
        <title>Regulatory changes in pterin and carotenoid genes underlie balanced color polymorphisms in the wall lizard.</title>
        <authorList>
            <person name="Andrade P."/>
            <person name="Pinho C."/>
            <person name="Perez I de Lanuza G."/>
            <person name="Afonso S."/>
            <person name="Brejcha J."/>
            <person name="Rubin C.J."/>
            <person name="Wallerman O."/>
            <person name="Pereira P."/>
            <person name="Sabatino S.J."/>
            <person name="Bellati A."/>
            <person name="Pellitteri-Rosa D."/>
            <person name="Bosakova Z."/>
            <person name="Bunikis I."/>
            <person name="Carretero M.A."/>
            <person name="Feiner N."/>
            <person name="Marsik P."/>
            <person name="Pauperio F."/>
            <person name="Salvi D."/>
            <person name="Soler L."/>
            <person name="While G.M."/>
            <person name="Uller T."/>
            <person name="Font E."/>
            <person name="Andersson L."/>
            <person name="Carneiro M."/>
        </authorList>
    </citation>
    <scope>NUCLEOTIDE SEQUENCE</scope>
</reference>
<evidence type="ECO:0000259" key="16">
    <source>
        <dbReference type="PROSITE" id="PS50104"/>
    </source>
</evidence>
<dbReference type="Ensembl" id="ENSPMRT00000024545.1">
    <property type="protein sequence ID" value="ENSPMRP00000023109.1"/>
    <property type="gene ID" value="ENSPMRG00000015003.1"/>
</dbReference>
<dbReference type="InterPro" id="IPR001611">
    <property type="entry name" value="Leu-rich_rpt"/>
</dbReference>
<dbReference type="GO" id="GO:0045087">
    <property type="term" value="P:innate immune response"/>
    <property type="evidence" value="ECO:0007669"/>
    <property type="project" value="UniProtKB-KW"/>
</dbReference>
<dbReference type="PRINTS" id="PR01537">
    <property type="entry name" value="INTRLKN1R1F"/>
</dbReference>
<dbReference type="OMA" id="QCANAWV"/>
<keyword evidence="8" id="KW-0391">Immunity</keyword>
<evidence type="ECO:0000256" key="4">
    <source>
        <dbReference type="ARBA" id="ARBA00022614"/>
    </source>
</evidence>
<feature type="transmembrane region" description="Helical" evidence="15">
    <location>
        <begin position="694"/>
        <end position="727"/>
    </location>
</feature>
<keyword evidence="5 15" id="KW-0812">Transmembrane</keyword>
<evidence type="ECO:0000256" key="6">
    <source>
        <dbReference type="ARBA" id="ARBA00022729"/>
    </source>
</evidence>
<evidence type="ECO:0000256" key="2">
    <source>
        <dbReference type="ARBA" id="ARBA00009634"/>
    </source>
</evidence>
<feature type="region of interest" description="Disordered" evidence="14">
    <location>
        <begin position="189"/>
        <end position="219"/>
    </location>
</feature>
<keyword evidence="12" id="KW-0325">Glycoprotein</keyword>
<dbReference type="Proteomes" id="UP000472272">
    <property type="component" value="Chromosome 13"/>
</dbReference>
<dbReference type="InterPro" id="IPR000157">
    <property type="entry name" value="TIR_dom"/>
</dbReference>
<dbReference type="SUPFAM" id="SSF52058">
    <property type="entry name" value="L domain-like"/>
    <property type="match status" value="3"/>
</dbReference>
<name>A0A670JHM0_PODMU</name>
<dbReference type="SUPFAM" id="SSF52200">
    <property type="entry name" value="Toll/Interleukin receptor TIR domain"/>
    <property type="match status" value="1"/>
</dbReference>
<organism evidence="17 18">
    <name type="scientific">Podarcis muralis</name>
    <name type="common">Wall lizard</name>
    <name type="synonym">Lacerta muralis</name>
    <dbReference type="NCBI Taxonomy" id="64176"/>
    <lineage>
        <taxon>Eukaryota</taxon>
        <taxon>Metazoa</taxon>
        <taxon>Chordata</taxon>
        <taxon>Craniata</taxon>
        <taxon>Vertebrata</taxon>
        <taxon>Euteleostomi</taxon>
        <taxon>Lepidosauria</taxon>
        <taxon>Squamata</taxon>
        <taxon>Bifurcata</taxon>
        <taxon>Unidentata</taxon>
        <taxon>Episquamata</taxon>
        <taxon>Laterata</taxon>
        <taxon>Lacertibaenia</taxon>
        <taxon>Lacertidae</taxon>
        <taxon>Podarcis</taxon>
    </lineage>
</organism>
<dbReference type="GO" id="GO:0006954">
    <property type="term" value="P:inflammatory response"/>
    <property type="evidence" value="ECO:0007669"/>
    <property type="project" value="UniProtKB-KW"/>
</dbReference>
<evidence type="ECO:0000256" key="13">
    <source>
        <dbReference type="ARBA" id="ARBA00023198"/>
    </source>
</evidence>
<evidence type="ECO:0000256" key="10">
    <source>
        <dbReference type="ARBA" id="ARBA00023136"/>
    </source>
</evidence>